<reference evidence="2" key="3">
    <citation type="submission" date="2025-09" db="UniProtKB">
        <authorList>
            <consortium name="Ensembl"/>
        </authorList>
    </citation>
    <scope>IDENTIFICATION</scope>
</reference>
<dbReference type="Proteomes" id="UP000007875">
    <property type="component" value="Unassembled WGS sequence"/>
</dbReference>
<keyword evidence="3" id="KW-1185">Reference proteome</keyword>
<dbReference type="Ensembl" id="ENSCSAVT00000009702.1">
    <property type="protein sequence ID" value="ENSCSAVP00000009585.1"/>
    <property type="gene ID" value="ENSCSAVG00000005630.1"/>
</dbReference>
<proteinExistence type="predicted"/>
<name>H2YW74_CIOSA</name>
<organism evidence="2 3">
    <name type="scientific">Ciona savignyi</name>
    <name type="common">Pacific transparent sea squirt</name>
    <dbReference type="NCBI Taxonomy" id="51511"/>
    <lineage>
        <taxon>Eukaryota</taxon>
        <taxon>Metazoa</taxon>
        <taxon>Chordata</taxon>
        <taxon>Tunicata</taxon>
        <taxon>Ascidiacea</taxon>
        <taxon>Phlebobranchia</taxon>
        <taxon>Cionidae</taxon>
        <taxon>Ciona</taxon>
    </lineage>
</organism>
<feature type="domain" description="Pus10 N-terminal eukaryotes" evidence="1">
    <location>
        <begin position="72"/>
        <end position="156"/>
    </location>
</feature>
<evidence type="ECO:0000313" key="3">
    <source>
        <dbReference type="Proteomes" id="UP000007875"/>
    </source>
</evidence>
<dbReference type="HOGENOM" id="CLU_1690704_0_0_1"/>
<reference evidence="3" key="1">
    <citation type="submission" date="2003-08" db="EMBL/GenBank/DDBJ databases">
        <authorList>
            <person name="Birren B."/>
            <person name="Nusbaum C."/>
            <person name="Abebe A."/>
            <person name="Abouelleil A."/>
            <person name="Adekoya E."/>
            <person name="Ait-zahra M."/>
            <person name="Allen N."/>
            <person name="Allen T."/>
            <person name="An P."/>
            <person name="Anderson M."/>
            <person name="Anderson S."/>
            <person name="Arachchi H."/>
            <person name="Armbruster J."/>
            <person name="Bachantsang P."/>
            <person name="Baldwin J."/>
            <person name="Barry A."/>
            <person name="Bayul T."/>
            <person name="Blitshsteyn B."/>
            <person name="Bloom T."/>
            <person name="Blye J."/>
            <person name="Boguslavskiy L."/>
            <person name="Borowsky M."/>
            <person name="Boukhgalter B."/>
            <person name="Brunache A."/>
            <person name="Butler J."/>
            <person name="Calixte N."/>
            <person name="Calvo S."/>
            <person name="Camarata J."/>
            <person name="Campo K."/>
            <person name="Chang J."/>
            <person name="Cheshatsang Y."/>
            <person name="Citroen M."/>
            <person name="Collymore A."/>
            <person name="Considine T."/>
            <person name="Cook A."/>
            <person name="Cooke P."/>
            <person name="Corum B."/>
            <person name="Cuomo C."/>
            <person name="David R."/>
            <person name="Dawoe T."/>
            <person name="Degray S."/>
            <person name="Dodge S."/>
            <person name="Dooley K."/>
            <person name="Dorje P."/>
            <person name="Dorjee K."/>
            <person name="Dorris L."/>
            <person name="Duffey N."/>
            <person name="Dupes A."/>
            <person name="Elkins T."/>
            <person name="Engels R."/>
            <person name="Erickson J."/>
            <person name="Farina A."/>
            <person name="Faro S."/>
            <person name="Ferreira P."/>
            <person name="Fischer H."/>
            <person name="Fitzgerald M."/>
            <person name="Foley K."/>
            <person name="Gage D."/>
            <person name="Galagan J."/>
            <person name="Gearin G."/>
            <person name="Gnerre S."/>
            <person name="Gnirke A."/>
            <person name="Goyette A."/>
            <person name="Graham J."/>
            <person name="Grandbois E."/>
            <person name="Gyaltsen K."/>
            <person name="Hafez N."/>
            <person name="Hagopian D."/>
            <person name="Hagos B."/>
            <person name="Hall J."/>
            <person name="Hatcher B."/>
            <person name="Heller A."/>
            <person name="Higgins H."/>
            <person name="Honan T."/>
            <person name="Horn A."/>
            <person name="Houde N."/>
            <person name="Hughes L."/>
            <person name="Hulme W."/>
            <person name="Husby E."/>
            <person name="Iliev I."/>
            <person name="Jaffe D."/>
            <person name="Jones C."/>
            <person name="Kamal M."/>
            <person name="Kamat A."/>
            <person name="Kamvysselis M."/>
            <person name="Karlsson E."/>
            <person name="Kells C."/>
            <person name="Kieu A."/>
            <person name="Kisner P."/>
            <person name="Kodira C."/>
            <person name="Kulbokas E."/>
            <person name="Labutti K."/>
            <person name="Lama D."/>
            <person name="Landers T."/>
            <person name="Leger J."/>
            <person name="Levine S."/>
            <person name="Lewis D."/>
            <person name="Lewis T."/>
            <person name="Lindblad-toh K."/>
            <person name="Liu X."/>
            <person name="Lokyitsang T."/>
            <person name="Lokyitsang Y."/>
            <person name="Lucien O."/>
            <person name="Lui A."/>
            <person name="Ma L.J."/>
            <person name="Mabbitt R."/>
            <person name="Macdonald J."/>
            <person name="Maclean C."/>
            <person name="Major J."/>
            <person name="Manning J."/>
            <person name="Marabella R."/>
            <person name="Maru K."/>
            <person name="Matthews C."/>
            <person name="Mauceli E."/>
            <person name="Mccarthy M."/>
            <person name="Mcdonough S."/>
            <person name="Mcghee T."/>
            <person name="Meldrim J."/>
            <person name="Meneus L."/>
            <person name="Mesirov J."/>
            <person name="Mihalev A."/>
            <person name="Mihova T."/>
            <person name="Mikkelsen T."/>
            <person name="Mlenga V."/>
            <person name="Moru K."/>
            <person name="Mozes J."/>
            <person name="Mulrain L."/>
            <person name="Munson G."/>
            <person name="Naylor J."/>
            <person name="Newes C."/>
            <person name="Nguyen C."/>
            <person name="Nguyen N."/>
            <person name="Nguyen T."/>
            <person name="Nicol R."/>
            <person name="Nielsen C."/>
            <person name="Nizzari M."/>
            <person name="Norbu C."/>
            <person name="Norbu N."/>
            <person name="O'donnell P."/>
            <person name="Okoawo O."/>
            <person name="O'leary S."/>
            <person name="Omotosho B."/>
            <person name="O'neill K."/>
            <person name="Osman S."/>
            <person name="Parker S."/>
            <person name="Perrin D."/>
            <person name="Phunkhang P."/>
            <person name="Piqani B."/>
            <person name="Purcell S."/>
            <person name="Rachupka T."/>
            <person name="Ramasamy U."/>
            <person name="Rameau R."/>
            <person name="Ray V."/>
            <person name="Raymond C."/>
            <person name="Retta R."/>
            <person name="Richardson S."/>
            <person name="Rise C."/>
            <person name="Rodriguez J."/>
            <person name="Rogers J."/>
            <person name="Rogov P."/>
            <person name="Rutman M."/>
            <person name="Schupbach R."/>
            <person name="Seaman C."/>
            <person name="Settipalli S."/>
            <person name="Sharpe T."/>
            <person name="Sheridan J."/>
            <person name="Sherpa N."/>
            <person name="Shi J."/>
            <person name="Smirnov S."/>
            <person name="Smith C."/>
            <person name="Sougnez C."/>
            <person name="Spencer B."/>
            <person name="Stalker J."/>
            <person name="Stange-thomann N."/>
            <person name="Stavropoulos S."/>
            <person name="Stetson K."/>
            <person name="Stone C."/>
            <person name="Stone S."/>
            <person name="Stubbs M."/>
            <person name="Talamas J."/>
            <person name="Tchuinga P."/>
            <person name="Tenzing P."/>
            <person name="Tesfaye S."/>
            <person name="Theodore J."/>
            <person name="Thoulutsang Y."/>
            <person name="Topham K."/>
            <person name="Towey S."/>
            <person name="Tsamla T."/>
            <person name="Tsomo N."/>
            <person name="Vallee D."/>
            <person name="Vassiliev H."/>
            <person name="Venkataraman V."/>
            <person name="Vinson J."/>
            <person name="Vo A."/>
            <person name="Wade C."/>
            <person name="Wang S."/>
            <person name="Wangchuk T."/>
            <person name="Wangdi T."/>
            <person name="Whittaker C."/>
            <person name="Wilkinson J."/>
            <person name="Wu Y."/>
            <person name="Wyman D."/>
            <person name="Yadav S."/>
            <person name="Yang S."/>
            <person name="Yang X."/>
            <person name="Yeager S."/>
            <person name="Yee E."/>
            <person name="Young G."/>
            <person name="Zainoun J."/>
            <person name="Zembeck L."/>
            <person name="Zimmer A."/>
            <person name="Zody M."/>
            <person name="Lander E."/>
        </authorList>
    </citation>
    <scope>NUCLEOTIDE SEQUENCE [LARGE SCALE GENOMIC DNA]</scope>
</reference>
<dbReference type="InParanoid" id="H2YW74"/>
<protein>
    <recommendedName>
        <fullName evidence="1">Pus10 N-terminal eukaryotes domain-containing protein</fullName>
    </recommendedName>
</protein>
<accession>H2YW74</accession>
<evidence type="ECO:0000259" key="1">
    <source>
        <dbReference type="Pfam" id="PF21237"/>
    </source>
</evidence>
<dbReference type="InterPro" id="IPR048742">
    <property type="entry name" value="Pus10_N_euk"/>
</dbReference>
<sequence length="156" mass="17987">MTTENANISLFLEKYCPRCVVRLLRCDWKILVKNEQEIVSYLEENFKINLQIYLSTHVEAANGNSKTNSSCCQACVGILRSSFIQNSANVVSNKVDNNSYKFDSYQLLYFLPVQLIAFDKNSKKEFENFAAKDKDTHDVKELFKVLLEPLVTEQLK</sequence>
<dbReference type="AlphaFoldDB" id="H2YW74"/>
<evidence type="ECO:0000313" key="2">
    <source>
        <dbReference type="Ensembl" id="ENSCSAVP00000009585.1"/>
    </source>
</evidence>
<dbReference type="Pfam" id="PF21237">
    <property type="entry name" value="Pus10_N_euk"/>
    <property type="match status" value="1"/>
</dbReference>
<reference evidence="2" key="2">
    <citation type="submission" date="2025-08" db="UniProtKB">
        <authorList>
            <consortium name="Ensembl"/>
        </authorList>
    </citation>
    <scope>IDENTIFICATION</scope>
</reference>